<sequence length="66" mass="7387">MLKTLSFAVMHFSIALLLVYLLTGSWAIGGAVAVIEPLVNTVAFYFHDKVWQRLEQRRQRGAPLAA</sequence>
<evidence type="ECO:0000313" key="3">
    <source>
        <dbReference type="Proteomes" id="UP000305674"/>
    </source>
</evidence>
<dbReference type="Pfam" id="PF09834">
    <property type="entry name" value="DUF2061"/>
    <property type="match status" value="1"/>
</dbReference>
<dbReference type="RefSeq" id="WP_136850815.1">
    <property type="nucleotide sequence ID" value="NZ_SWCI01000001.1"/>
</dbReference>
<keyword evidence="3" id="KW-1185">Reference proteome</keyword>
<evidence type="ECO:0000259" key="1">
    <source>
        <dbReference type="Pfam" id="PF09834"/>
    </source>
</evidence>
<feature type="domain" description="DUF2061" evidence="1">
    <location>
        <begin position="1"/>
        <end position="52"/>
    </location>
</feature>
<organism evidence="2 3">
    <name type="scientific">Ferrimonas sediminicola</name>
    <dbReference type="NCBI Taxonomy" id="2569538"/>
    <lineage>
        <taxon>Bacteria</taxon>
        <taxon>Pseudomonadati</taxon>
        <taxon>Pseudomonadota</taxon>
        <taxon>Gammaproteobacteria</taxon>
        <taxon>Alteromonadales</taxon>
        <taxon>Ferrimonadaceae</taxon>
        <taxon>Ferrimonas</taxon>
    </lineage>
</organism>
<protein>
    <submittedName>
        <fullName evidence="2">DUF2061 domain-containing protein</fullName>
    </submittedName>
</protein>
<dbReference type="OrthoDB" id="9133582at2"/>
<dbReference type="Proteomes" id="UP000305674">
    <property type="component" value="Unassembled WGS sequence"/>
</dbReference>
<dbReference type="AlphaFoldDB" id="A0A4U1BJJ2"/>
<proteinExistence type="predicted"/>
<evidence type="ECO:0000313" key="2">
    <source>
        <dbReference type="EMBL" id="TKB51345.1"/>
    </source>
</evidence>
<accession>A0A4U1BJJ2</accession>
<dbReference type="InterPro" id="IPR018638">
    <property type="entry name" value="DUF2061_membrane"/>
</dbReference>
<gene>
    <name evidence="2" type="ORF">FCL40_01955</name>
</gene>
<dbReference type="EMBL" id="SWCI01000001">
    <property type="protein sequence ID" value="TKB51345.1"/>
    <property type="molecule type" value="Genomic_DNA"/>
</dbReference>
<name>A0A4U1BJJ2_9GAMM</name>
<reference evidence="2 3" key="1">
    <citation type="submission" date="2019-04" db="EMBL/GenBank/DDBJ databases">
        <authorList>
            <person name="Hwang J.C."/>
        </authorList>
    </citation>
    <scope>NUCLEOTIDE SEQUENCE [LARGE SCALE GENOMIC DNA]</scope>
    <source>
        <strain evidence="2 3">IMCC35001</strain>
    </source>
</reference>
<comment type="caution">
    <text evidence="2">The sequence shown here is derived from an EMBL/GenBank/DDBJ whole genome shotgun (WGS) entry which is preliminary data.</text>
</comment>